<feature type="transmembrane region" description="Helical" evidence="1">
    <location>
        <begin position="52"/>
        <end position="79"/>
    </location>
</feature>
<reference evidence="2" key="2">
    <citation type="submission" date="2022-01" db="EMBL/GenBank/DDBJ databases">
        <authorList>
            <person name="Yamashiro T."/>
            <person name="Shiraishi A."/>
            <person name="Satake H."/>
            <person name="Nakayama K."/>
        </authorList>
    </citation>
    <scope>NUCLEOTIDE SEQUENCE</scope>
</reference>
<accession>A0ABQ4WN22</accession>
<comment type="caution">
    <text evidence="2">The sequence shown here is derived from an EMBL/GenBank/DDBJ whole genome shotgun (WGS) entry which is preliminary data.</text>
</comment>
<keyword evidence="3" id="KW-1185">Reference proteome</keyword>
<protein>
    <recommendedName>
        <fullName evidence="4">Transmembrane protein</fullName>
    </recommendedName>
</protein>
<dbReference type="EMBL" id="BQNB010008787">
    <property type="protein sequence ID" value="GJS54296.1"/>
    <property type="molecule type" value="Genomic_DNA"/>
</dbReference>
<keyword evidence="1" id="KW-1133">Transmembrane helix</keyword>
<keyword evidence="1" id="KW-0812">Transmembrane</keyword>
<evidence type="ECO:0000313" key="2">
    <source>
        <dbReference type="EMBL" id="GJS54296.1"/>
    </source>
</evidence>
<reference evidence="2" key="1">
    <citation type="journal article" date="2022" name="Int. J. Mol. Sci.">
        <title>Draft Genome of Tanacetum Coccineum: Genomic Comparison of Closely Related Tanacetum-Family Plants.</title>
        <authorList>
            <person name="Yamashiro T."/>
            <person name="Shiraishi A."/>
            <person name="Nakayama K."/>
            <person name="Satake H."/>
        </authorList>
    </citation>
    <scope>NUCLEOTIDE SEQUENCE</scope>
</reference>
<organism evidence="2 3">
    <name type="scientific">Tanacetum coccineum</name>
    <dbReference type="NCBI Taxonomy" id="301880"/>
    <lineage>
        <taxon>Eukaryota</taxon>
        <taxon>Viridiplantae</taxon>
        <taxon>Streptophyta</taxon>
        <taxon>Embryophyta</taxon>
        <taxon>Tracheophyta</taxon>
        <taxon>Spermatophyta</taxon>
        <taxon>Magnoliopsida</taxon>
        <taxon>eudicotyledons</taxon>
        <taxon>Gunneridae</taxon>
        <taxon>Pentapetalae</taxon>
        <taxon>asterids</taxon>
        <taxon>campanulids</taxon>
        <taxon>Asterales</taxon>
        <taxon>Asteraceae</taxon>
        <taxon>Asteroideae</taxon>
        <taxon>Anthemideae</taxon>
        <taxon>Anthemidinae</taxon>
        <taxon>Tanacetum</taxon>
    </lineage>
</organism>
<gene>
    <name evidence="2" type="ORF">Tco_0627658</name>
</gene>
<proteinExistence type="predicted"/>
<evidence type="ECO:0008006" key="4">
    <source>
        <dbReference type="Google" id="ProtNLM"/>
    </source>
</evidence>
<evidence type="ECO:0000256" key="1">
    <source>
        <dbReference type="SAM" id="Phobius"/>
    </source>
</evidence>
<evidence type="ECO:0000313" key="3">
    <source>
        <dbReference type="Proteomes" id="UP001151760"/>
    </source>
</evidence>
<sequence>MAGGSVVVVGGQIVCGCRDCFGLCSRGRVRLLLFVEIDPFSHLKDVSCCLGVVYTCLALCVFCILLGASPVVFNVVVVVPFARHFFLRRGTNIDTGVKVRREEECFGCVTETRLEDVGTKYLRGLGVAECEIKKTCASRDSTVKRDRRSLVVMECVESAIRISICQGLWIV</sequence>
<dbReference type="Proteomes" id="UP001151760">
    <property type="component" value="Unassembled WGS sequence"/>
</dbReference>
<keyword evidence="1" id="KW-0472">Membrane</keyword>
<name>A0ABQ4WN22_9ASTR</name>